<protein>
    <submittedName>
        <fullName evidence="2">Uncharacterized protein</fullName>
    </submittedName>
</protein>
<comment type="caution">
    <text evidence="2">The sequence shown here is derived from an EMBL/GenBank/DDBJ whole genome shotgun (WGS) entry which is preliminary data.</text>
</comment>
<name>A0ABD0LPJ3_9CAEN</name>
<evidence type="ECO:0000256" key="1">
    <source>
        <dbReference type="SAM" id="MobiDB-lite"/>
    </source>
</evidence>
<dbReference type="Proteomes" id="UP001519460">
    <property type="component" value="Unassembled WGS sequence"/>
</dbReference>
<keyword evidence="3" id="KW-1185">Reference proteome</keyword>
<organism evidence="2 3">
    <name type="scientific">Batillaria attramentaria</name>
    <dbReference type="NCBI Taxonomy" id="370345"/>
    <lineage>
        <taxon>Eukaryota</taxon>
        <taxon>Metazoa</taxon>
        <taxon>Spiralia</taxon>
        <taxon>Lophotrochozoa</taxon>
        <taxon>Mollusca</taxon>
        <taxon>Gastropoda</taxon>
        <taxon>Caenogastropoda</taxon>
        <taxon>Sorbeoconcha</taxon>
        <taxon>Cerithioidea</taxon>
        <taxon>Batillariidae</taxon>
        <taxon>Batillaria</taxon>
    </lineage>
</organism>
<accession>A0ABD0LPJ3</accession>
<feature type="region of interest" description="Disordered" evidence="1">
    <location>
        <begin position="34"/>
        <end position="72"/>
    </location>
</feature>
<dbReference type="EMBL" id="JACVVK020000033">
    <property type="protein sequence ID" value="KAK7501091.1"/>
    <property type="molecule type" value="Genomic_DNA"/>
</dbReference>
<gene>
    <name evidence="2" type="ORF">BaRGS_00007576</name>
</gene>
<dbReference type="AlphaFoldDB" id="A0ABD0LPJ3"/>
<proteinExistence type="predicted"/>
<evidence type="ECO:0000313" key="3">
    <source>
        <dbReference type="Proteomes" id="UP001519460"/>
    </source>
</evidence>
<reference evidence="2 3" key="1">
    <citation type="journal article" date="2023" name="Sci. Data">
        <title>Genome assembly of the Korean intertidal mud-creeper Batillaria attramentaria.</title>
        <authorList>
            <person name="Patra A.K."/>
            <person name="Ho P.T."/>
            <person name="Jun S."/>
            <person name="Lee S.J."/>
            <person name="Kim Y."/>
            <person name="Won Y.J."/>
        </authorList>
    </citation>
    <scope>NUCLEOTIDE SEQUENCE [LARGE SCALE GENOMIC DNA]</scope>
    <source>
        <strain evidence="2">Wonlab-2016</strain>
    </source>
</reference>
<evidence type="ECO:0000313" key="2">
    <source>
        <dbReference type="EMBL" id="KAK7501091.1"/>
    </source>
</evidence>
<sequence>MVSSLTGWGGEMGDYEHRGGDFFLLVLRVGGGRRGRVPDGGGGGEISGRENVTLGNPSERPPPPFLPPSCSCGRDEEDNFIRVSQRISPIVPTTSGTALNPALYQACITHPSTLTPSQRA</sequence>